<feature type="compositionally biased region" description="Basic and acidic residues" evidence="1">
    <location>
        <begin position="176"/>
        <end position="186"/>
    </location>
</feature>
<reference evidence="4" key="1">
    <citation type="submission" date="2021-01" db="EMBL/GenBank/DDBJ databases">
        <authorList>
            <person name="Corre E."/>
            <person name="Pelletier E."/>
            <person name="Niang G."/>
            <person name="Scheremetjew M."/>
            <person name="Finn R."/>
            <person name="Kale V."/>
            <person name="Holt S."/>
            <person name="Cochrane G."/>
            <person name="Meng A."/>
            <person name="Brown T."/>
            <person name="Cohen L."/>
        </authorList>
    </citation>
    <scope>NUCLEOTIDE SEQUENCE</scope>
    <source>
        <strain evidence="4">CCMP1510</strain>
    </source>
</reference>
<feature type="region of interest" description="Disordered" evidence="1">
    <location>
        <begin position="96"/>
        <end position="140"/>
    </location>
</feature>
<feature type="region of interest" description="Disordered" evidence="1">
    <location>
        <begin position="176"/>
        <end position="256"/>
    </location>
</feature>
<evidence type="ECO:0000256" key="1">
    <source>
        <dbReference type="SAM" id="MobiDB-lite"/>
    </source>
</evidence>
<sequence length="944" mass="106128">MSVLIEGKLHLEVKTALGRKWVERYVRILPGSIGYWSSSQRPGPGTPPRQLFLLDDLNFKVEGSSLCLIEATSGVIIRLRGPTREETKKWVSIVRQQKVGSPSRTKNRSKRKSEIQRRDKLNERSKQRSASVPPPLARPKINKLQTTDDLMISAAKNWDEFIAKQAHDAALRELENTADEKEEEIRQGSTSSVDVPTAEFDDDSFASLVEPGTEEEIRPRERENEKEFSRVEAHDETFSEQGQTTLPSTPNTDSRICKEHDHTSASLADIDDADGERGLEDSFGSLLTANLIKMNSREISNDGPDEEEKKDLAFEERITYENELPADVADAALKLVEETQNNTLPPYRTQTSAYSEDDANIKEDHVVKSQEIQQEEHVQPPPPPSSSAKSNRPKSQKAKKKVLAFRKQELGFALELVRFESGNKLIVPRIRETCEYGNVLCPGDELVAVNGAAVPAHFPKEAFEPLLERLSAAPRPIRLSFRETMFTIHTKEYIENKGVSFQEETQETNHTKQEQQIYPLNKKDPGDKKLSEATKSATICTNQTRKIIPPPATSGSNGKEENNLNLRDDLSHMGTPGNHRQRKLRSFVPMVSADEALNSNENKNDCYFELAFCQPKLGIVLAREPMLGGAVVSKVRENCEHKNVLQPRDELISVDGVPVPQRLTDKHFEGLLKIIKASKRPITLKLKRPSRPTARNGDTCGDTSSSSLNQPTVEKEKSIKQQQHSPRHQPSPIENSQSSPEQDVKPRETSFFFSSKDYDTVVSSKTQRSQPEPQDIDSREASFFFSARDYEHLQASKEEIKKSKEPFVDDDSPEAYLDQTDVPPSQRAHSDHHTKSAEPSPNIPTAPAPVFSDDDDDDQATSFIATNEEEEEETPTAPNVNIIESTRSPSLEHLHYHLFDMPAEKDSSAYNIKPPPISDEVENTWRQFIQNQAADNMVPDAFTP</sequence>
<feature type="compositionally biased region" description="Basic and acidic residues" evidence="1">
    <location>
        <begin position="796"/>
        <end position="807"/>
    </location>
</feature>
<feature type="compositionally biased region" description="Basic and acidic residues" evidence="1">
    <location>
        <begin position="112"/>
        <end position="126"/>
    </location>
</feature>
<proteinExistence type="predicted"/>
<feature type="compositionally biased region" description="Basic and acidic residues" evidence="1">
    <location>
        <begin position="521"/>
        <end position="532"/>
    </location>
</feature>
<dbReference type="SUPFAM" id="SSF50729">
    <property type="entry name" value="PH domain-like"/>
    <property type="match status" value="1"/>
</dbReference>
<dbReference type="SMART" id="SM00233">
    <property type="entry name" value="PH"/>
    <property type="match status" value="1"/>
</dbReference>
<feature type="compositionally biased region" description="Basic and acidic residues" evidence="1">
    <location>
        <begin position="368"/>
        <end position="378"/>
    </location>
</feature>
<evidence type="ECO:0000259" key="3">
    <source>
        <dbReference type="PROSITE" id="PS50106"/>
    </source>
</evidence>
<evidence type="ECO:0008006" key="5">
    <source>
        <dbReference type="Google" id="ProtNLM"/>
    </source>
</evidence>
<feature type="domain" description="PH" evidence="2">
    <location>
        <begin position="2"/>
        <end position="99"/>
    </location>
</feature>
<feature type="compositionally biased region" description="Polar residues" evidence="1">
    <location>
        <begin position="701"/>
        <end position="712"/>
    </location>
</feature>
<feature type="compositionally biased region" description="Polar residues" evidence="1">
    <location>
        <begin position="239"/>
        <end position="254"/>
    </location>
</feature>
<dbReference type="EMBL" id="HBIJ01007545">
    <property type="protein sequence ID" value="CAE0364588.1"/>
    <property type="molecule type" value="Transcribed_RNA"/>
</dbReference>
<feature type="region of interest" description="Disordered" evidence="1">
    <location>
        <begin position="501"/>
        <end position="533"/>
    </location>
</feature>
<dbReference type="SUPFAM" id="SSF50156">
    <property type="entry name" value="PDZ domain-like"/>
    <property type="match status" value="1"/>
</dbReference>
<feature type="compositionally biased region" description="Basic residues" evidence="1">
    <location>
        <begin position="391"/>
        <end position="400"/>
    </location>
</feature>
<feature type="compositionally biased region" description="Basic and acidic residues" evidence="1">
    <location>
        <begin position="215"/>
        <end position="237"/>
    </location>
</feature>
<feature type="region of interest" description="Disordered" evidence="1">
    <location>
        <begin position="545"/>
        <end position="564"/>
    </location>
</feature>
<feature type="region of interest" description="Disordered" evidence="1">
    <location>
        <begin position="683"/>
        <end position="747"/>
    </location>
</feature>
<feature type="compositionally biased region" description="Low complexity" evidence="1">
    <location>
        <begin position="721"/>
        <end position="732"/>
    </location>
</feature>
<feature type="region of interest" description="Disordered" evidence="1">
    <location>
        <begin position="796"/>
        <end position="888"/>
    </location>
</feature>
<feature type="region of interest" description="Disordered" evidence="1">
    <location>
        <begin position="368"/>
        <end position="400"/>
    </location>
</feature>
<evidence type="ECO:0000313" key="4">
    <source>
        <dbReference type="EMBL" id="CAE0364588.1"/>
    </source>
</evidence>
<dbReference type="PROSITE" id="PS50106">
    <property type="entry name" value="PDZ"/>
    <property type="match status" value="1"/>
</dbReference>
<accession>A0A7S3JTI4</accession>
<protein>
    <recommendedName>
        <fullName evidence="5">PH domain-containing protein</fullName>
    </recommendedName>
</protein>
<name>A0A7S3JTI4_9STRA</name>
<evidence type="ECO:0000259" key="2">
    <source>
        <dbReference type="PROSITE" id="PS50003"/>
    </source>
</evidence>
<feature type="domain" description="PDZ" evidence="3">
    <location>
        <begin position="617"/>
        <end position="690"/>
    </location>
</feature>
<gene>
    <name evidence="4" type="ORF">ALAG00032_LOCUS5329</name>
</gene>
<dbReference type="InterPro" id="IPR036034">
    <property type="entry name" value="PDZ_sf"/>
</dbReference>
<dbReference type="InterPro" id="IPR001849">
    <property type="entry name" value="PH_domain"/>
</dbReference>
<feature type="compositionally biased region" description="Polar residues" evidence="1">
    <location>
        <begin position="876"/>
        <end position="888"/>
    </location>
</feature>
<organism evidence="4">
    <name type="scientific">Aureoumbra lagunensis</name>
    <dbReference type="NCBI Taxonomy" id="44058"/>
    <lineage>
        <taxon>Eukaryota</taxon>
        <taxon>Sar</taxon>
        <taxon>Stramenopiles</taxon>
        <taxon>Ochrophyta</taxon>
        <taxon>Pelagophyceae</taxon>
        <taxon>Pelagomonadales</taxon>
        <taxon>Aureoumbra</taxon>
    </lineage>
</organism>
<dbReference type="AlphaFoldDB" id="A0A7S3JTI4"/>
<dbReference type="InterPro" id="IPR001478">
    <property type="entry name" value="PDZ"/>
</dbReference>
<dbReference type="PROSITE" id="PS50003">
    <property type="entry name" value="PH_DOMAIN"/>
    <property type="match status" value="1"/>
</dbReference>